<dbReference type="AlphaFoldDB" id="A0A0D7WC94"/>
<dbReference type="PATRIC" id="fig|1435349.4.peg.1425"/>
<evidence type="ECO:0000256" key="1">
    <source>
        <dbReference type="ARBA" id="ARBA00010875"/>
    </source>
</evidence>
<proteinExistence type="inferred from homology"/>
<dbReference type="GO" id="GO:0004222">
    <property type="term" value="F:metalloendopeptidase activity"/>
    <property type="evidence" value="ECO:0007669"/>
    <property type="project" value="InterPro"/>
</dbReference>
<dbReference type="EMBL" id="JTDW01000002">
    <property type="protein sequence ID" value="KJD36736.1"/>
    <property type="molecule type" value="Genomic_DNA"/>
</dbReference>
<dbReference type="Pfam" id="PF02130">
    <property type="entry name" value="YbeY"/>
    <property type="match status" value="1"/>
</dbReference>
<keyword evidence="7" id="KW-0963">Cytoplasm</keyword>
<dbReference type="InterPro" id="IPR002036">
    <property type="entry name" value="YbeY"/>
</dbReference>
<evidence type="ECO:0000256" key="4">
    <source>
        <dbReference type="ARBA" id="ARBA00022759"/>
    </source>
</evidence>
<feature type="binding site" evidence="7">
    <location>
        <position position="105"/>
    </location>
    <ligand>
        <name>Zn(2+)</name>
        <dbReference type="ChEBI" id="CHEBI:29105"/>
        <note>catalytic</note>
    </ligand>
</feature>
<keyword evidence="7" id="KW-0690">Ribosome biogenesis</keyword>
<evidence type="ECO:0000313" key="9">
    <source>
        <dbReference type="Proteomes" id="UP000032578"/>
    </source>
</evidence>
<keyword evidence="9" id="KW-1185">Reference proteome</keyword>
<dbReference type="HAMAP" id="MF_00009">
    <property type="entry name" value="Endoribonucl_YbeY"/>
    <property type="match status" value="1"/>
</dbReference>
<keyword evidence="5 7" id="KW-0378">Hydrolase</keyword>
<keyword evidence="3 7" id="KW-0479">Metal-binding</keyword>
<dbReference type="OrthoDB" id="9811984at2"/>
<dbReference type="GO" id="GO:0006364">
    <property type="term" value="P:rRNA processing"/>
    <property type="evidence" value="ECO:0007669"/>
    <property type="project" value="UniProtKB-UniRule"/>
</dbReference>
<dbReference type="NCBIfam" id="TIGR00043">
    <property type="entry name" value="rRNA maturation RNase YbeY"/>
    <property type="match status" value="1"/>
</dbReference>
<accession>A0A0D7WC94</accession>
<reference evidence="8 9" key="1">
    <citation type="submission" date="2014-11" db="EMBL/GenBank/DDBJ databases">
        <title>Tamlana sedimentorum sp. nov., isolated from shallow sand sediments of the Sea of Japan.</title>
        <authorList>
            <person name="Romanenko L.A."/>
        </authorList>
    </citation>
    <scope>NUCLEOTIDE SEQUENCE [LARGE SCALE GENOMIC DNA]</scope>
    <source>
        <strain evidence="8 9">JCM 19808</strain>
    </source>
</reference>
<name>A0A0D7WC94_9FLAO</name>
<comment type="cofactor">
    <cofactor evidence="7">
        <name>Zn(2+)</name>
        <dbReference type="ChEBI" id="CHEBI:29105"/>
    </cofactor>
    <text evidence="7">Binds 1 zinc ion.</text>
</comment>
<evidence type="ECO:0000256" key="2">
    <source>
        <dbReference type="ARBA" id="ARBA00022722"/>
    </source>
</evidence>
<keyword evidence="6 7" id="KW-0862">Zinc</keyword>
<dbReference type="Gene3D" id="3.40.390.30">
    <property type="entry name" value="Metalloproteases ('zincins'), catalytic domain"/>
    <property type="match status" value="1"/>
</dbReference>
<keyword evidence="7" id="KW-0698">rRNA processing</keyword>
<dbReference type="GO" id="GO:0005737">
    <property type="term" value="C:cytoplasm"/>
    <property type="evidence" value="ECO:0007669"/>
    <property type="project" value="UniProtKB-SubCell"/>
</dbReference>
<comment type="subcellular location">
    <subcellularLocation>
        <location evidence="7">Cytoplasm</location>
    </subcellularLocation>
</comment>
<evidence type="ECO:0000256" key="5">
    <source>
        <dbReference type="ARBA" id="ARBA00022801"/>
    </source>
</evidence>
<dbReference type="GO" id="GO:0008270">
    <property type="term" value="F:zinc ion binding"/>
    <property type="evidence" value="ECO:0007669"/>
    <property type="project" value="UniProtKB-UniRule"/>
</dbReference>
<keyword evidence="2 7" id="KW-0540">Nuclease</keyword>
<gene>
    <name evidence="7" type="primary">ybeY</name>
    <name evidence="8" type="ORF">PW52_03610</name>
</gene>
<dbReference type="InterPro" id="IPR023091">
    <property type="entry name" value="MetalPrtase_cat_dom_sf_prd"/>
</dbReference>
<feature type="binding site" evidence="7">
    <location>
        <position position="109"/>
    </location>
    <ligand>
        <name>Zn(2+)</name>
        <dbReference type="ChEBI" id="CHEBI:29105"/>
        <note>catalytic</note>
    </ligand>
</feature>
<dbReference type="PANTHER" id="PTHR46986:SF1">
    <property type="entry name" value="ENDORIBONUCLEASE YBEY, CHLOROPLASTIC"/>
    <property type="match status" value="1"/>
</dbReference>
<dbReference type="GO" id="GO:0004521">
    <property type="term" value="F:RNA endonuclease activity"/>
    <property type="evidence" value="ECO:0007669"/>
    <property type="project" value="UniProtKB-UniRule"/>
</dbReference>
<protein>
    <recommendedName>
        <fullName evidence="7">Endoribonuclease YbeY</fullName>
        <ecNumber evidence="7">3.1.-.-</ecNumber>
    </recommendedName>
</protein>
<evidence type="ECO:0000313" key="8">
    <source>
        <dbReference type="EMBL" id="KJD36736.1"/>
    </source>
</evidence>
<organism evidence="8 9">
    <name type="scientific">Neotamlana sedimentorum</name>
    <dbReference type="NCBI Taxonomy" id="1435349"/>
    <lineage>
        <taxon>Bacteria</taxon>
        <taxon>Pseudomonadati</taxon>
        <taxon>Bacteroidota</taxon>
        <taxon>Flavobacteriia</taxon>
        <taxon>Flavobacteriales</taxon>
        <taxon>Flavobacteriaceae</taxon>
        <taxon>Neotamlana</taxon>
    </lineage>
</organism>
<dbReference type="EC" id="3.1.-.-" evidence="7"/>
<dbReference type="Proteomes" id="UP000032578">
    <property type="component" value="Unassembled WGS sequence"/>
</dbReference>
<dbReference type="PANTHER" id="PTHR46986">
    <property type="entry name" value="ENDORIBONUCLEASE YBEY, CHLOROPLASTIC"/>
    <property type="match status" value="1"/>
</dbReference>
<feature type="binding site" evidence="7">
    <location>
        <position position="115"/>
    </location>
    <ligand>
        <name>Zn(2+)</name>
        <dbReference type="ChEBI" id="CHEBI:29105"/>
        <note>catalytic</note>
    </ligand>
</feature>
<comment type="caution">
    <text evidence="8">The sequence shown here is derived from an EMBL/GenBank/DDBJ whole genome shotgun (WGS) entry which is preliminary data.</text>
</comment>
<sequence length="140" mass="16440">MISFNYETDFKLSSEEDVSKWILETITLENHKLEEVNYVFCDDEYLHKLNVEFLNHDTLTDIISFDYSVGKQVAGDIFISVERVADNAKDFNVSFDVELQRVIIHGILHYCGYKDKTDDDAKVMRSKEDSYLELYNQKFS</sequence>
<dbReference type="SUPFAM" id="SSF55486">
    <property type="entry name" value="Metalloproteases ('zincins'), catalytic domain"/>
    <property type="match status" value="1"/>
</dbReference>
<evidence type="ECO:0000256" key="7">
    <source>
        <dbReference type="HAMAP-Rule" id="MF_00009"/>
    </source>
</evidence>
<keyword evidence="4 7" id="KW-0255">Endonuclease</keyword>
<evidence type="ECO:0000256" key="3">
    <source>
        <dbReference type="ARBA" id="ARBA00022723"/>
    </source>
</evidence>
<comment type="function">
    <text evidence="7">Single strand-specific metallo-endoribonuclease involved in late-stage 70S ribosome quality control and in maturation of the 3' terminus of the 16S rRNA.</text>
</comment>
<dbReference type="RefSeq" id="WP_044631550.1">
    <property type="nucleotide sequence ID" value="NZ_JTDW01000002.1"/>
</dbReference>
<evidence type="ECO:0000256" key="6">
    <source>
        <dbReference type="ARBA" id="ARBA00022833"/>
    </source>
</evidence>
<dbReference type="STRING" id="1435349.PW52_03610"/>
<comment type="similarity">
    <text evidence="1 7">Belongs to the endoribonuclease YbeY family.</text>
</comment>